<dbReference type="InterPro" id="IPR037407">
    <property type="entry name" value="MLP_fam"/>
</dbReference>
<dbReference type="SUPFAM" id="SSF160582">
    <property type="entry name" value="MbtH-like"/>
    <property type="match status" value="1"/>
</dbReference>
<evidence type="ECO:0000313" key="2">
    <source>
        <dbReference type="EMBL" id="KMS72867.1"/>
    </source>
</evidence>
<sequence>MTTNPFEDENGTYLVLTNAEGQFSLWPDGITVPDGWDVALTAGSRAECLAFVEARWTDICPTRTGVDA</sequence>
<evidence type="ECO:0000259" key="1">
    <source>
        <dbReference type="SMART" id="SM00923"/>
    </source>
</evidence>
<dbReference type="OrthoDB" id="7584480at2"/>
<dbReference type="Pfam" id="PF03621">
    <property type="entry name" value="MbtH"/>
    <property type="match status" value="1"/>
</dbReference>
<dbReference type="Proteomes" id="UP000037432">
    <property type="component" value="Unassembled WGS sequence"/>
</dbReference>
<name>A0A0J7ZBQ6_STRVR</name>
<evidence type="ECO:0000313" key="3">
    <source>
        <dbReference type="Proteomes" id="UP000037432"/>
    </source>
</evidence>
<dbReference type="PANTHER" id="PTHR38444">
    <property type="entry name" value="ENTEROBACTIN BIOSYNTHESIS PROTEIN YBDZ"/>
    <property type="match status" value="1"/>
</dbReference>
<dbReference type="AlphaFoldDB" id="A0A0J7ZBQ6"/>
<dbReference type="Gene3D" id="3.90.820.10">
    <property type="entry name" value="Structural Genomics, Unknown Function 30-nov-00 1gh9 Mol_id"/>
    <property type="match status" value="1"/>
</dbReference>
<reference evidence="2 3" key="1">
    <citation type="submission" date="2015-06" db="EMBL/GenBank/DDBJ databases">
        <authorList>
            <person name="Ju K.-S."/>
            <person name="Doroghazi J.R."/>
            <person name="Metcalf W.W."/>
        </authorList>
    </citation>
    <scope>NUCLEOTIDE SEQUENCE [LARGE SCALE GENOMIC DNA]</scope>
    <source>
        <strain evidence="2 3">NRRL 3414</strain>
    </source>
</reference>
<dbReference type="InterPro" id="IPR038020">
    <property type="entry name" value="MbtH-like_sf"/>
</dbReference>
<accession>A0A0J7ZBQ6</accession>
<dbReference type="RefSeq" id="WP_048582962.1">
    <property type="nucleotide sequence ID" value="NZ_LFNT01000024.1"/>
</dbReference>
<dbReference type="SMART" id="SM00923">
    <property type="entry name" value="MbtH"/>
    <property type="match status" value="1"/>
</dbReference>
<comment type="caution">
    <text evidence="2">The sequence shown here is derived from an EMBL/GenBank/DDBJ whole genome shotgun (WGS) entry which is preliminary data.</text>
</comment>
<dbReference type="PATRIC" id="fig|1938.3.peg.5123"/>
<dbReference type="EMBL" id="LFNT01000024">
    <property type="protein sequence ID" value="KMS72867.1"/>
    <property type="molecule type" value="Genomic_DNA"/>
</dbReference>
<feature type="domain" description="MbtH-like" evidence="1">
    <location>
        <begin position="4"/>
        <end position="54"/>
    </location>
</feature>
<dbReference type="InterPro" id="IPR005153">
    <property type="entry name" value="MbtH-like_dom"/>
</dbReference>
<dbReference type="GO" id="GO:0019290">
    <property type="term" value="P:siderophore biosynthetic process"/>
    <property type="evidence" value="ECO:0007669"/>
    <property type="project" value="TreeGrafter"/>
</dbReference>
<proteinExistence type="predicted"/>
<organism evidence="2 3">
    <name type="scientific">Streptomyces viridochromogenes</name>
    <dbReference type="NCBI Taxonomy" id="1938"/>
    <lineage>
        <taxon>Bacteria</taxon>
        <taxon>Bacillati</taxon>
        <taxon>Actinomycetota</taxon>
        <taxon>Actinomycetes</taxon>
        <taxon>Kitasatosporales</taxon>
        <taxon>Streptomycetaceae</taxon>
        <taxon>Streptomyces</taxon>
    </lineage>
</organism>
<gene>
    <name evidence="2" type="ORF">ACM01_21620</name>
</gene>
<dbReference type="GO" id="GO:0005829">
    <property type="term" value="C:cytosol"/>
    <property type="evidence" value="ECO:0007669"/>
    <property type="project" value="TreeGrafter"/>
</dbReference>
<protein>
    <recommendedName>
        <fullName evidence="1">MbtH-like domain-containing protein</fullName>
    </recommendedName>
</protein>
<dbReference type="PANTHER" id="PTHR38444:SF1">
    <property type="entry name" value="ENTEROBACTIN BIOSYNTHESIS PROTEIN YBDZ"/>
    <property type="match status" value="1"/>
</dbReference>